<evidence type="ECO:0000313" key="9">
    <source>
        <dbReference type="EMBL" id="KAK2586675.1"/>
    </source>
</evidence>
<evidence type="ECO:0000256" key="4">
    <source>
        <dbReference type="ARBA" id="ARBA00023242"/>
    </source>
</evidence>
<feature type="compositionally biased region" description="Low complexity" evidence="7">
    <location>
        <begin position="164"/>
        <end position="188"/>
    </location>
</feature>
<dbReference type="SUPFAM" id="SSF46689">
    <property type="entry name" value="Homeodomain-like"/>
    <property type="match status" value="1"/>
</dbReference>
<keyword evidence="2 5" id="KW-0238">DNA-binding</keyword>
<name>A0AAD9RVZ4_9HYME</name>
<feature type="compositionally biased region" description="Low complexity" evidence="7">
    <location>
        <begin position="56"/>
        <end position="65"/>
    </location>
</feature>
<feature type="region of interest" description="Disordered" evidence="7">
    <location>
        <begin position="157"/>
        <end position="207"/>
    </location>
</feature>
<dbReference type="InterPro" id="IPR017970">
    <property type="entry name" value="Homeobox_CS"/>
</dbReference>
<sequence>MYANIFACQEEARELATVASTWSGCTYYRNQHAAALYDAQAYQWEVQPETTWTRHQVQSSSVDQDSGMESQPPISADDDCKKTSSPPALSVPGIIKKQSNNKRSRTAYSSSQLVELEKEFQRSRYLCRPRRIEMAATLCLTERQIKIWFQNRRMKYKKEQGTKSTRGSGRVSDVGSRSGGSSVNSQGSNKCGEESRIPPNNNNVEESASGYDLPALNTVHHWQAACNDEERATLVQSASYSYEQDTYAGSKCVAGCQQPSDNVYSQHRQWADSRVSSCALEQNYGMYHQTEVAVAAQPLVETGQHEYAYFSDLCSWLMDNNQQVQPVSKEFDAAVLNGVHDYRDYHEIIPDLLNL</sequence>
<evidence type="ECO:0000313" key="10">
    <source>
        <dbReference type="Proteomes" id="UP001258017"/>
    </source>
</evidence>
<evidence type="ECO:0000256" key="6">
    <source>
        <dbReference type="RuleBase" id="RU000682"/>
    </source>
</evidence>
<feature type="region of interest" description="Disordered" evidence="7">
    <location>
        <begin position="55"/>
        <end position="110"/>
    </location>
</feature>
<dbReference type="GO" id="GO:0000978">
    <property type="term" value="F:RNA polymerase II cis-regulatory region sequence-specific DNA binding"/>
    <property type="evidence" value="ECO:0007669"/>
    <property type="project" value="TreeGrafter"/>
</dbReference>
<dbReference type="PANTHER" id="PTHR45664:SF12">
    <property type="entry name" value="PANCREAS_DUODENUM HOMEOBOX PROTEIN 1"/>
    <property type="match status" value="1"/>
</dbReference>
<dbReference type="EMBL" id="JAIFRP010000011">
    <property type="protein sequence ID" value="KAK2586675.1"/>
    <property type="molecule type" value="Genomic_DNA"/>
</dbReference>
<dbReference type="CDD" id="cd00086">
    <property type="entry name" value="homeodomain"/>
    <property type="match status" value="1"/>
</dbReference>
<reference evidence="9" key="2">
    <citation type="journal article" date="2023" name="Commun. Biol.">
        <title>Intrasexual cuticular hydrocarbon dimorphism in a wasp sheds light on hydrocarbon biosynthesis genes in Hymenoptera.</title>
        <authorList>
            <person name="Moris V.C."/>
            <person name="Podsiadlowski L."/>
            <person name="Martin S."/>
            <person name="Oeyen J.P."/>
            <person name="Donath A."/>
            <person name="Petersen M."/>
            <person name="Wilbrandt J."/>
            <person name="Misof B."/>
            <person name="Liedtke D."/>
            <person name="Thamm M."/>
            <person name="Scheiner R."/>
            <person name="Schmitt T."/>
            <person name="Niehuis O."/>
        </authorList>
    </citation>
    <scope>NUCLEOTIDE SEQUENCE</scope>
    <source>
        <strain evidence="9">GBR_01_08_01A</strain>
    </source>
</reference>
<dbReference type="GO" id="GO:0000981">
    <property type="term" value="F:DNA-binding transcription factor activity, RNA polymerase II-specific"/>
    <property type="evidence" value="ECO:0007669"/>
    <property type="project" value="InterPro"/>
</dbReference>
<evidence type="ECO:0000256" key="2">
    <source>
        <dbReference type="ARBA" id="ARBA00023125"/>
    </source>
</evidence>
<dbReference type="InterPro" id="IPR020479">
    <property type="entry name" value="HD_metazoa"/>
</dbReference>
<dbReference type="InterPro" id="IPR009057">
    <property type="entry name" value="Homeodomain-like_sf"/>
</dbReference>
<keyword evidence="10" id="KW-1185">Reference proteome</keyword>
<evidence type="ECO:0000256" key="7">
    <source>
        <dbReference type="SAM" id="MobiDB-lite"/>
    </source>
</evidence>
<gene>
    <name evidence="9" type="ORF">KPH14_011718</name>
</gene>
<dbReference type="Gene3D" id="1.10.10.60">
    <property type="entry name" value="Homeodomain-like"/>
    <property type="match status" value="1"/>
</dbReference>
<reference evidence="9" key="1">
    <citation type="submission" date="2021-08" db="EMBL/GenBank/DDBJ databases">
        <authorList>
            <person name="Misof B."/>
            <person name="Oliver O."/>
            <person name="Podsiadlowski L."/>
            <person name="Donath A."/>
            <person name="Peters R."/>
            <person name="Mayer C."/>
            <person name="Rust J."/>
            <person name="Gunkel S."/>
            <person name="Lesny P."/>
            <person name="Martin S."/>
            <person name="Oeyen J.P."/>
            <person name="Petersen M."/>
            <person name="Panagiotis P."/>
            <person name="Wilbrandt J."/>
            <person name="Tanja T."/>
        </authorList>
    </citation>
    <scope>NUCLEOTIDE SEQUENCE</scope>
    <source>
        <strain evidence="9">GBR_01_08_01A</strain>
        <tissue evidence="9">Thorax + abdomen</tissue>
    </source>
</reference>
<evidence type="ECO:0000256" key="5">
    <source>
        <dbReference type="PROSITE-ProRule" id="PRU00108"/>
    </source>
</evidence>
<dbReference type="PRINTS" id="PR00024">
    <property type="entry name" value="HOMEOBOX"/>
</dbReference>
<evidence type="ECO:0000256" key="1">
    <source>
        <dbReference type="ARBA" id="ARBA00004123"/>
    </source>
</evidence>
<feature type="DNA-binding region" description="Homeobox" evidence="5">
    <location>
        <begin position="101"/>
        <end position="160"/>
    </location>
</feature>
<keyword evidence="4 5" id="KW-0539">Nucleus</keyword>
<dbReference type="GO" id="GO:0045944">
    <property type="term" value="P:positive regulation of transcription by RNA polymerase II"/>
    <property type="evidence" value="ECO:0007669"/>
    <property type="project" value="UniProtKB-ARBA"/>
</dbReference>
<dbReference type="PANTHER" id="PTHR45664">
    <property type="entry name" value="PROTEIN ZERKNUELLT 1-RELATED"/>
    <property type="match status" value="1"/>
</dbReference>
<comment type="caution">
    <text evidence="9">The sequence shown here is derived from an EMBL/GenBank/DDBJ whole genome shotgun (WGS) entry which is preliminary data.</text>
</comment>
<comment type="subcellular location">
    <subcellularLocation>
        <location evidence="1 5 6">Nucleus</location>
    </subcellularLocation>
</comment>
<keyword evidence="3 5" id="KW-0371">Homeobox</keyword>
<accession>A0AAD9RVZ4</accession>
<proteinExistence type="predicted"/>
<dbReference type="Proteomes" id="UP001258017">
    <property type="component" value="Unassembled WGS sequence"/>
</dbReference>
<organism evidence="9 10">
    <name type="scientific">Odynerus spinipes</name>
    <dbReference type="NCBI Taxonomy" id="1348599"/>
    <lineage>
        <taxon>Eukaryota</taxon>
        <taxon>Metazoa</taxon>
        <taxon>Ecdysozoa</taxon>
        <taxon>Arthropoda</taxon>
        <taxon>Hexapoda</taxon>
        <taxon>Insecta</taxon>
        <taxon>Pterygota</taxon>
        <taxon>Neoptera</taxon>
        <taxon>Endopterygota</taxon>
        <taxon>Hymenoptera</taxon>
        <taxon>Apocrita</taxon>
        <taxon>Aculeata</taxon>
        <taxon>Vespoidea</taxon>
        <taxon>Vespidae</taxon>
        <taxon>Eumeninae</taxon>
        <taxon>Odynerus</taxon>
    </lineage>
</organism>
<dbReference type="GO" id="GO:0005634">
    <property type="term" value="C:nucleus"/>
    <property type="evidence" value="ECO:0007669"/>
    <property type="project" value="UniProtKB-SubCell"/>
</dbReference>
<evidence type="ECO:0000256" key="3">
    <source>
        <dbReference type="ARBA" id="ARBA00023155"/>
    </source>
</evidence>
<dbReference type="PROSITE" id="PS50071">
    <property type="entry name" value="HOMEOBOX_2"/>
    <property type="match status" value="1"/>
</dbReference>
<dbReference type="InterPro" id="IPR001356">
    <property type="entry name" value="HD"/>
</dbReference>
<dbReference type="AlphaFoldDB" id="A0AAD9RVZ4"/>
<evidence type="ECO:0000259" key="8">
    <source>
        <dbReference type="PROSITE" id="PS50071"/>
    </source>
</evidence>
<dbReference type="Pfam" id="PF00046">
    <property type="entry name" value="Homeodomain"/>
    <property type="match status" value="1"/>
</dbReference>
<feature type="domain" description="Homeobox" evidence="8">
    <location>
        <begin position="99"/>
        <end position="159"/>
    </location>
</feature>
<protein>
    <recommendedName>
        <fullName evidence="8">Homeobox domain-containing protein</fullName>
    </recommendedName>
</protein>
<dbReference type="PROSITE" id="PS00027">
    <property type="entry name" value="HOMEOBOX_1"/>
    <property type="match status" value="1"/>
</dbReference>
<dbReference type="SMART" id="SM00389">
    <property type="entry name" value="HOX"/>
    <property type="match status" value="1"/>
</dbReference>